<feature type="compositionally biased region" description="Basic and acidic residues" evidence="1">
    <location>
        <begin position="104"/>
        <end position="114"/>
    </location>
</feature>
<dbReference type="Proteomes" id="UP001341840">
    <property type="component" value="Unassembled WGS sequence"/>
</dbReference>
<reference evidence="2 3" key="1">
    <citation type="journal article" date="2023" name="Plants (Basel)">
        <title>Bridging the Gap: Combining Genomics and Transcriptomics Approaches to Understand Stylosanthes scabra, an Orphan Legume from the Brazilian Caatinga.</title>
        <authorList>
            <person name="Ferreira-Neto J.R.C."/>
            <person name="da Silva M.D."/>
            <person name="Binneck E."/>
            <person name="de Melo N.F."/>
            <person name="da Silva R.H."/>
            <person name="de Melo A.L.T.M."/>
            <person name="Pandolfi V."/>
            <person name="Bustamante F.O."/>
            <person name="Brasileiro-Vidal A.C."/>
            <person name="Benko-Iseppon A.M."/>
        </authorList>
    </citation>
    <scope>NUCLEOTIDE SEQUENCE [LARGE SCALE GENOMIC DNA]</scope>
    <source>
        <tissue evidence="2">Leaves</tissue>
    </source>
</reference>
<evidence type="ECO:0000313" key="3">
    <source>
        <dbReference type="Proteomes" id="UP001341840"/>
    </source>
</evidence>
<proteinExistence type="predicted"/>
<evidence type="ECO:0000256" key="1">
    <source>
        <dbReference type="SAM" id="MobiDB-lite"/>
    </source>
</evidence>
<accession>A0ABU6YRF5</accession>
<dbReference type="EMBL" id="JASCZI010243020">
    <property type="protein sequence ID" value="MED6212535.1"/>
    <property type="molecule type" value="Genomic_DNA"/>
</dbReference>
<sequence length="248" mass="28953">MSQIYRRLDSQQEESRKSFKAINTRMDRMDDQLSFLCYSNQMSNEQMLFPYQNTARQFREMEMQGIPVTMANLAIHRQKEEEMNQERMRYDQILQEAAAQQAREANKGKAREVVPDSEEEEDSEELASSASEECCSRKEAWALISCAFNGNYKEKKLGAKHNLKEEEELKNQGNFKAGYRYPATWYRYLRRKPTPNHVQAWIRRDPRPNHTRTAFRPRLGVGFHHSPRLGVAKEAQTTLGSSYNVGST</sequence>
<evidence type="ECO:0000313" key="2">
    <source>
        <dbReference type="EMBL" id="MED6212535.1"/>
    </source>
</evidence>
<keyword evidence="3" id="KW-1185">Reference proteome</keyword>
<gene>
    <name evidence="2" type="ORF">PIB30_084321</name>
</gene>
<organism evidence="2 3">
    <name type="scientific">Stylosanthes scabra</name>
    <dbReference type="NCBI Taxonomy" id="79078"/>
    <lineage>
        <taxon>Eukaryota</taxon>
        <taxon>Viridiplantae</taxon>
        <taxon>Streptophyta</taxon>
        <taxon>Embryophyta</taxon>
        <taxon>Tracheophyta</taxon>
        <taxon>Spermatophyta</taxon>
        <taxon>Magnoliopsida</taxon>
        <taxon>eudicotyledons</taxon>
        <taxon>Gunneridae</taxon>
        <taxon>Pentapetalae</taxon>
        <taxon>rosids</taxon>
        <taxon>fabids</taxon>
        <taxon>Fabales</taxon>
        <taxon>Fabaceae</taxon>
        <taxon>Papilionoideae</taxon>
        <taxon>50 kb inversion clade</taxon>
        <taxon>dalbergioids sensu lato</taxon>
        <taxon>Dalbergieae</taxon>
        <taxon>Pterocarpus clade</taxon>
        <taxon>Stylosanthes</taxon>
    </lineage>
</organism>
<protein>
    <submittedName>
        <fullName evidence="2">Uncharacterized protein</fullName>
    </submittedName>
</protein>
<comment type="caution">
    <text evidence="2">The sequence shown here is derived from an EMBL/GenBank/DDBJ whole genome shotgun (WGS) entry which is preliminary data.</text>
</comment>
<feature type="region of interest" description="Disordered" evidence="1">
    <location>
        <begin position="100"/>
        <end position="130"/>
    </location>
</feature>
<feature type="compositionally biased region" description="Acidic residues" evidence="1">
    <location>
        <begin position="115"/>
        <end position="125"/>
    </location>
</feature>
<name>A0ABU6YRF5_9FABA</name>